<feature type="compositionally biased region" description="Polar residues" evidence="1">
    <location>
        <begin position="41"/>
        <end position="66"/>
    </location>
</feature>
<feature type="region of interest" description="Disordered" evidence="1">
    <location>
        <begin position="90"/>
        <end position="114"/>
    </location>
</feature>
<organism evidence="2 3">
    <name type="scientific">Pseudomonas turukhanskensis</name>
    <dbReference type="NCBI Taxonomy" id="1806536"/>
    <lineage>
        <taxon>Bacteria</taxon>
        <taxon>Pseudomonadati</taxon>
        <taxon>Pseudomonadota</taxon>
        <taxon>Gammaproteobacteria</taxon>
        <taxon>Pseudomonadales</taxon>
        <taxon>Pseudomonadaceae</taxon>
        <taxon>Pseudomonas</taxon>
    </lineage>
</organism>
<name>A0A9W6K6B5_9PSED</name>
<feature type="region of interest" description="Disordered" evidence="1">
    <location>
        <begin position="1"/>
        <end position="72"/>
    </location>
</feature>
<keyword evidence="3" id="KW-1185">Reference proteome</keyword>
<feature type="compositionally biased region" description="Polar residues" evidence="1">
    <location>
        <begin position="1"/>
        <end position="12"/>
    </location>
</feature>
<reference evidence="2" key="1">
    <citation type="journal article" date="2014" name="Int. J. Syst. Evol. Microbiol.">
        <title>Complete genome sequence of Corynebacterium casei LMG S-19264T (=DSM 44701T), isolated from a smear-ripened cheese.</title>
        <authorList>
            <consortium name="US DOE Joint Genome Institute (JGI-PGF)"/>
            <person name="Walter F."/>
            <person name="Albersmeier A."/>
            <person name="Kalinowski J."/>
            <person name="Ruckert C."/>
        </authorList>
    </citation>
    <scope>NUCLEOTIDE SEQUENCE</scope>
    <source>
        <strain evidence="2">VKM B-2935</strain>
    </source>
</reference>
<comment type="caution">
    <text evidence="2">The sequence shown here is derived from an EMBL/GenBank/DDBJ whole genome shotgun (WGS) entry which is preliminary data.</text>
</comment>
<dbReference type="RefSeq" id="WP_271195257.1">
    <property type="nucleotide sequence ID" value="NZ_BSFN01000005.1"/>
</dbReference>
<dbReference type="EMBL" id="BSFN01000005">
    <property type="protein sequence ID" value="GLK89043.1"/>
    <property type="molecule type" value="Genomic_DNA"/>
</dbReference>
<evidence type="ECO:0000256" key="1">
    <source>
        <dbReference type="SAM" id="MobiDB-lite"/>
    </source>
</evidence>
<protein>
    <submittedName>
        <fullName evidence="2">Uncharacterized protein</fullName>
    </submittedName>
</protein>
<reference evidence="2" key="2">
    <citation type="submission" date="2023-01" db="EMBL/GenBank/DDBJ databases">
        <authorList>
            <person name="Sun Q."/>
            <person name="Evtushenko L."/>
        </authorList>
    </citation>
    <scope>NUCLEOTIDE SEQUENCE</scope>
    <source>
        <strain evidence="2">VKM B-2935</strain>
    </source>
</reference>
<evidence type="ECO:0000313" key="3">
    <source>
        <dbReference type="Proteomes" id="UP001143328"/>
    </source>
</evidence>
<accession>A0A9W6K6B5</accession>
<feature type="compositionally biased region" description="Low complexity" evidence="1">
    <location>
        <begin position="90"/>
        <end position="99"/>
    </location>
</feature>
<proteinExistence type="predicted"/>
<evidence type="ECO:0000313" key="2">
    <source>
        <dbReference type="EMBL" id="GLK89043.1"/>
    </source>
</evidence>
<gene>
    <name evidence="2" type="ORF">GCM10017655_21050</name>
</gene>
<feature type="compositionally biased region" description="Basic and acidic residues" evidence="1">
    <location>
        <begin position="27"/>
        <end position="36"/>
    </location>
</feature>
<sequence length="114" mass="12299">MRIDGFTSSYTPERTPLPGSAVTPFREVQRAQEARQDVPATPSTTQGIESTPQQRRVQASNASSDSLPARSQEVYVQRNGVSSRAQQALASYASTASYSNDTDANQVLGLDTYA</sequence>
<dbReference type="AlphaFoldDB" id="A0A9W6K6B5"/>
<dbReference type="Proteomes" id="UP001143328">
    <property type="component" value="Unassembled WGS sequence"/>
</dbReference>